<organism evidence="1 2">
    <name type="scientific">Clarias magur</name>
    <name type="common">Asian catfish</name>
    <name type="synonym">Macropteronotus magur</name>
    <dbReference type="NCBI Taxonomy" id="1594786"/>
    <lineage>
        <taxon>Eukaryota</taxon>
        <taxon>Metazoa</taxon>
        <taxon>Chordata</taxon>
        <taxon>Craniata</taxon>
        <taxon>Vertebrata</taxon>
        <taxon>Euteleostomi</taxon>
        <taxon>Actinopterygii</taxon>
        <taxon>Neopterygii</taxon>
        <taxon>Teleostei</taxon>
        <taxon>Ostariophysi</taxon>
        <taxon>Siluriformes</taxon>
        <taxon>Clariidae</taxon>
        <taxon>Clarias</taxon>
    </lineage>
</organism>
<comment type="caution">
    <text evidence="1">The sequence shown here is derived from an EMBL/GenBank/DDBJ whole genome shotgun (WGS) entry which is preliminary data.</text>
</comment>
<gene>
    <name evidence="1" type="ORF">DAT39_021920</name>
</gene>
<reference evidence="1" key="1">
    <citation type="submission" date="2020-07" db="EMBL/GenBank/DDBJ databases">
        <title>Clarias magur genome sequencing, assembly and annotation.</title>
        <authorList>
            <person name="Kushwaha B."/>
            <person name="Kumar R."/>
            <person name="Das P."/>
            <person name="Joshi C.G."/>
            <person name="Kumar D."/>
            <person name="Nagpure N.S."/>
            <person name="Pandey M."/>
            <person name="Agarwal S."/>
            <person name="Srivastava S."/>
            <person name="Singh M."/>
            <person name="Sahoo L."/>
            <person name="Jayasankar P."/>
            <person name="Meher P.K."/>
            <person name="Koringa P.G."/>
            <person name="Iquebal M.A."/>
            <person name="Das S.P."/>
            <person name="Bit A."/>
            <person name="Patnaik S."/>
            <person name="Patel N."/>
            <person name="Shah T.M."/>
            <person name="Hinsu A."/>
            <person name="Jena J.K."/>
        </authorList>
    </citation>
    <scope>NUCLEOTIDE SEQUENCE</scope>
    <source>
        <strain evidence="1">CIFAMagur01</strain>
        <tissue evidence="1">Testis</tissue>
    </source>
</reference>
<keyword evidence="2" id="KW-1185">Reference proteome</keyword>
<accession>A0A8J4T4I0</accession>
<protein>
    <submittedName>
        <fullName evidence="1">Doublesex and mab-3 related transcription factor 1-like isoform X1</fullName>
    </submittedName>
</protein>
<feature type="non-terminal residue" evidence="1">
    <location>
        <position position="106"/>
    </location>
</feature>
<dbReference type="OrthoDB" id="6162476at2759"/>
<proteinExistence type="predicted"/>
<dbReference type="AlphaFoldDB" id="A0A8J4T4I0"/>
<sequence length="106" mass="11621">QCEYYIPQTPLSAVYPGDLPLPMPLPLHGRYASVLAQPGFMVSLGMPALGPVTFPHVPPAALVEHRQEAPGFFYVPYLPHPDLHQPGVWERVDDVVVSPLRDGPDS</sequence>
<name>A0A8J4T4I0_CLAMG</name>
<feature type="non-terminal residue" evidence="1">
    <location>
        <position position="1"/>
    </location>
</feature>
<evidence type="ECO:0000313" key="2">
    <source>
        <dbReference type="Proteomes" id="UP000727407"/>
    </source>
</evidence>
<dbReference type="Proteomes" id="UP000727407">
    <property type="component" value="Unassembled WGS sequence"/>
</dbReference>
<dbReference type="EMBL" id="QNUK01001008">
    <property type="protein sequence ID" value="KAF5888304.1"/>
    <property type="molecule type" value="Genomic_DNA"/>
</dbReference>
<evidence type="ECO:0000313" key="1">
    <source>
        <dbReference type="EMBL" id="KAF5888304.1"/>
    </source>
</evidence>